<keyword evidence="1" id="KW-0472">Membrane</keyword>
<dbReference type="NCBIfam" id="NF043039">
    <property type="entry name" value="HgcAB_like"/>
    <property type="match status" value="1"/>
</dbReference>
<reference evidence="3" key="1">
    <citation type="journal article" date="2014" name="Front. Microbiol.">
        <title>High frequency of phylogenetically diverse reductive dehalogenase-homologous genes in deep subseafloor sedimentary metagenomes.</title>
        <authorList>
            <person name="Kawai M."/>
            <person name="Futagami T."/>
            <person name="Toyoda A."/>
            <person name="Takaki Y."/>
            <person name="Nishi S."/>
            <person name="Hori S."/>
            <person name="Arai W."/>
            <person name="Tsubouchi T."/>
            <person name="Morono Y."/>
            <person name="Uchiyama I."/>
            <person name="Ito T."/>
            <person name="Fujiyama A."/>
            <person name="Inagaki F."/>
            <person name="Takami H."/>
        </authorList>
    </citation>
    <scope>NUCLEOTIDE SEQUENCE</scope>
    <source>
        <strain evidence="3">Expedition CK06-06</strain>
    </source>
</reference>
<feature type="non-terminal residue" evidence="3">
    <location>
        <position position="256"/>
    </location>
</feature>
<organism evidence="3">
    <name type="scientific">marine sediment metagenome</name>
    <dbReference type="NCBI Taxonomy" id="412755"/>
    <lineage>
        <taxon>unclassified sequences</taxon>
        <taxon>metagenomes</taxon>
        <taxon>ecological metagenomes</taxon>
    </lineage>
</organism>
<protein>
    <recommendedName>
        <fullName evidence="2">CO dehydrogenase/acetyl-CoA synthase delta subunit TIM barrel domain-containing protein</fullName>
    </recommendedName>
</protein>
<dbReference type="InterPro" id="IPR050003">
    <property type="entry name" value="HgcAB-like"/>
</dbReference>
<comment type="caution">
    <text evidence="3">The sequence shown here is derived from an EMBL/GenBank/DDBJ whole genome shotgun (WGS) entry which is preliminary data.</text>
</comment>
<feature type="transmembrane region" description="Helical" evidence="1">
    <location>
        <begin position="154"/>
        <end position="173"/>
    </location>
</feature>
<feature type="transmembrane region" description="Helical" evidence="1">
    <location>
        <begin position="179"/>
        <end position="198"/>
    </location>
</feature>
<feature type="non-terminal residue" evidence="3">
    <location>
        <position position="1"/>
    </location>
</feature>
<feature type="domain" description="CO dehydrogenase/acetyl-CoA synthase delta subunit TIM barrel" evidence="2">
    <location>
        <begin position="8"/>
        <end position="129"/>
    </location>
</feature>
<sequence length="256" mass="28281">QTGLGVLPFPVKTGFIRVGQPDRQSPVLVTCNFGLTVRRVLRALRGLNAYLLVANSRGINVWCAASGGHFTSNDVVSVVKTSGIGNLVEHRRLVLPQLSATGVERSVVEEKTGWRVVFGPVYAEDIPAYLGNHYKKTERMRVVRFDLGQRLRMAFMWATPISVIPLVPLLIWWRYLALPFAAIVWGIALATFVAFPWLPARLFVAQSDKAPAGWIKYLVVFDPRAQKILGVWAAAVVGLVVYGGLVADWGWMTILG</sequence>
<name>X0XGK9_9ZZZZ</name>
<dbReference type="EMBL" id="BARS01037239">
    <property type="protein sequence ID" value="GAG24066.1"/>
    <property type="molecule type" value="Genomic_DNA"/>
</dbReference>
<keyword evidence="1" id="KW-0812">Transmembrane</keyword>
<dbReference type="Pfam" id="PF03599">
    <property type="entry name" value="CdhD"/>
    <property type="match status" value="1"/>
</dbReference>
<accession>X0XGK9</accession>
<evidence type="ECO:0000313" key="3">
    <source>
        <dbReference type="EMBL" id="GAG24066.1"/>
    </source>
</evidence>
<proteinExistence type="predicted"/>
<evidence type="ECO:0000259" key="2">
    <source>
        <dbReference type="Pfam" id="PF03599"/>
    </source>
</evidence>
<dbReference type="AlphaFoldDB" id="X0XGK9"/>
<evidence type="ECO:0000256" key="1">
    <source>
        <dbReference type="SAM" id="Phobius"/>
    </source>
</evidence>
<feature type="transmembrane region" description="Helical" evidence="1">
    <location>
        <begin position="229"/>
        <end position="251"/>
    </location>
</feature>
<dbReference type="InterPro" id="IPR016041">
    <property type="entry name" value="Ac-CoA_synth_d_su_TIM-brl"/>
</dbReference>
<dbReference type="Gene3D" id="3.40.50.11600">
    <property type="match status" value="1"/>
</dbReference>
<keyword evidence="1" id="KW-1133">Transmembrane helix</keyword>
<gene>
    <name evidence="3" type="ORF">S01H1_57124</name>
</gene>